<dbReference type="GO" id="GO:0005886">
    <property type="term" value="C:plasma membrane"/>
    <property type="evidence" value="ECO:0007669"/>
    <property type="project" value="UniProtKB-SubCell"/>
</dbReference>
<keyword evidence="6 7" id="KW-0472">Membrane</keyword>
<keyword evidence="3" id="KW-1003">Cell membrane</keyword>
<proteinExistence type="inferred from homology"/>
<protein>
    <recommendedName>
        <fullName evidence="10">Chromate transporter</fullName>
    </recommendedName>
</protein>
<feature type="transmembrane region" description="Helical" evidence="7">
    <location>
        <begin position="148"/>
        <end position="179"/>
    </location>
</feature>
<dbReference type="PANTHER" id="PTHR43663:SF1">
    <property type="entry name" value="CHROMATE TRANSPORTER"/>
    <property type="match status" value="1"/>
</dbReference>
<reference evidence="8 9" key="1">
    <citation type="submission" date="2015-05" db="EMBL/GenBank/DDBJ databases">
        <title>Draft genome sequence of Microvirga vignae strain BR3299, a novel nitrogen fixing bacteria isolated from Brazil semi-aired region.</title>
        <authorList>
            <person name="Zilli J.E."/>
            <person name="Passos S.R."/>
            <person name="Leite J."/>
            <person name="Baldani J.I."/>
            <person name="Xavier G.R."/>
            <person name="Rumjaneck N.G."/>
            <person name="Simoes-Araujo J.L."/>
        </authorList>
    </citation>
    <scope>NUCLEOTIDE SEQUENCE [LARGE SCALE GENOMIC DNA]</scope>
    <source>
        <strain evidence="8 9">BR3299</strain>
    </source>
</reference>
<comment type="subcellular location">
    <subcellularLocation>
        <location evidence="1">Cell membrane</location>
        <topology evidence="1">Multi-pass membrane protein</topology>
    </subcellularLocation>
</comment>
<feature type="transmembrane region" description="Helical" evidence="7">
    <location>
        <begin position="115"/>
        <end position="136"/>
    </location>
</feature>
<comment type="caution">
    <text evidence="8">The sequence shown here is derived from an EMBL/GenBank/DDBJ whole genome shotgun (WGS) entry which is preliminary data.</text>
</comment>
<dbReference type="Proteomes" id="UP000035489">
    <property type="component" value="Unassembled WGS sequence"/>
</dbReference>
<dbReference type="STRING" id="1225564.AA309_02410"/>
<evidence type="ECO:0000256" key="3">
    <source>
        <dbReference type="ARBA" id="ARBA00022475"/>
    </source>
</evidence>
<keyword evidence="5 7" id="KW-1133">Transmembrane helix</keyword>
<dbReference type="PATRIC" id="fig|1225564.3.peg.6552"/>
<evidence type="ECO:0000256" key="6">
    <source>
        <dbReference type="ARBA" id="ARBA00023136"/>
    </source>
</evidence>
<dbReference type="PANTHER" id="PTHR43663">
    <property type="entry name" value="CHROMATE TRANSPORT PROTEIN-RELATED"/>
    <property type="match status" value="1"/>
</dbReference>
<dbReference type="AlphaFoldDB" id="A0A0H1RHF1"/>
<dbReference type="GO" id="GO:0015109">
    <property type="term" value="F:chromate transmembrane transporter activity"/>
    <property type="evidence" value="ECO:0007669"/>
    <property type="project" value="InterPro"/>
</dbReference>
<gene>
    <name evidence="8" type="ORF">AA309_02410</name>
</gene>
<comment type="similarity">
    <text evidence="2">Belongs to the chromate ion transporter (CHR) (TC 2.A.51) family.</text>
</comment>
<dbReference type="Pfam" id="PF02417">
    <property type="entry name" value="Chromate_transp"/>
    <property type="match status" value="1"/>
</dbReference>
<evidence type="ECO:0000256" key="7">
    <source>
        <dbReference type="SAM" id="Phobius"/>
    </source>
</evidence>
<dbReference type="InterPro" id="IPR003370">
    <property type="entry name" value="Chromate_transpt"/>
</dbReference>
<keyword evidence="4 7" id="KW-0812">Transmembrane</keyword>
<keyword evidence="9" id="KW-1185">Reference proteome</keyword>
<organism evidence="8 9">
    <name type="scientific">Microvirga vignae</name>
    <dbReference type="NCBI Taxonomy" id="1225564"/>
    <lineage>
        <taxon>Bacteria</taxon>
        <taxon>Pseudomonadati</taxon>
        <taxon>Pseudomonadota</taxon>
        <taxon>Alphaproteobacteria</taxon>
        <taxon>Hyphomicrobiales</taxon>
        <taxon>Methylobacteriaceae</taxon>
        <taxon>Microvirga</taxon>
    </lineage>
</organism>
<evidence type="ECO:0000256" key="2">
    <source>
        <dbReference type="ARBA" id="ARBA00005262"/>
    </source>
</evidence>
<accession>A0A0H1RHF1</accession>
<evidence type="ECO:0008006" key="10">
    <source>
        <dbReference type="Google" id="ProtNLM"/>
    </source>
</evidence>
<feature type="transmembrane region" description="Helical" evidence="7">
    <location>
        <begin position="14"/>
        <end position="33"/>
    </location>
</feature>
<evidence type="ECO:0000313" key="8">
    <source>
        <dbReference type="EMBL" id="KLK94670.1"/>
    </source>
</evidence>
<sequence length="182" mass="19345">MQGSPEPKVSVRELFWAFLLVGLSGFGGVLPFVRHMLVDKRRWLTSAEFTEVLGLSQLLPGPNVVNISIYVGARFAGAAGASAALLGLMVIPIAIVLCLGAAYTRYSDLPAVANAFRGIASAAAGLVVAMAIKIAWPVLRSGRTITIAVLVIVAIVILKVPLVWTLAVMAPVSIVWIWWKTP</sequence>
<dbReference type="InterPro" id="IPR052518">
    <property type="entry name" value="CHR_Transporter"/>
</dbReference>
<evidence type="ECO:0000256" key="5">
    <source>
        <dbReference type="ARBA" id="ARBA00022989"/>
    </source>
</evidence>
<evidence type="ECO:0000256" key="1">
    <source>
        <dbReference type="ARBA" id="ARBA00004651"/>
    </source>
</evidence>
<evidence type="ECO:0000313" key="9">
    <source>
        <dbReference type="Proteomes" id="UP000035489"/>
    </source>
</evidence>
<dbReference type="EMBL" id="LCYG01000008">
    <property type="protein sequence ID" value="KLK94670.1"/>
    <property type="molecule type" value="Genomic_DNA"/>
</dbReference>
<feature type="transmembrane region" description="Helical" evidence="7">
    <location>
        <begin position="83"/>
        <end position="103"/>
    </location>
</feature>
<name>A0A0H1RHF1_9HYPH</name>
<evidence type="ECO:0000256" key="4">
    <source>
        <dbReference type="ARBA" id="ARBA00022692"/>
    </source>
</evidence>